<dbReference type="Proteomes" id="UP001227230">
    <property type="component" value="Chromosome 2"/>
</dbReference>
<evidence type="ECO:0000256" key="1">
    <source>
        <dbReference type="ARBA" id="ARBA00023268"/>
    </source>
</evidence>
<sequence length="100" mass="11480">MFAPMIEREVRGFLGRLQYISRFITRLTNICEPIFRLLRKSQPTVWDDQCQCAYERIREYLLSPPVLVPSTPGRPLLLYLSVSDVASGCMLAQLDDSGKE</sequence>
<name>A0ABY9BKE6_VITVI</name>
<dbReference type="EMBL" id="CP126649">
    <property type="protein sequence ID" value="WJZ83149.1"/>
    <property type="molecule type" value="Genomic_DNA"/>
</dbReference>
<protein>
    <recommendedName>
        <fullName evidence="2">Reverse transcriptase/retrotransposon-derived protein RNase H-like domain-containing protein</fullName>
    </recommendedName>
</protein>
<dbReference type="SUPFAM" id="SSF56672">
    <property type="entry name" value="DNA/RNA polymerases"/>
    <property type="match status" value="1"/>
</dbReference>
<dbReference type="Pfam" id="PF17919">
    <property type="entry name" value="RT_RNaseH_2"/>
    <property type="match status" value="1"/>
</dbReference>
<dbReference type="InterPro" id="IPR041577">
    <property type="entry name" value="RT_RNaseH_2"/>
</dbReference>
<reference evidence="3 4" key="1">
    <citation type="journal article" date="2023" name="Hortic Res">
        <title>The complete reference genome for grapevine (Vitis vinifera L.) genetics and breeding.</title>
        <authorList>
            <person name="Shi X."/>
            <person name="Cao S."/>
            <person name="Wang X."/>
            <person name="Huang S."/>
            <person name="Wang Y."/>
            <person name="Liu Z."/>
            <person name="Liu W."/>
            <person name="Leng X."/>
            <person name="Peng Y."/>
            <person name="Wang N."/>
            <person name="Wang Y."/>
            <person name="Ma Z."/>
            <person name="Xu X."/>
            <person name="Zhang F."/>
            <person name="Xue H."/>
            <person name="Zhong H."/>
            <person name="Wang Y."/>
            <person name="Zhang K."/>
            <person name="Velt A."/>
            <person name="Avia K."/>
            <person name="Holtgrawe D."/>
            <person name="Grimplet J."/>
            <person name="Matus J.T."/>
            <person name="Ware D."/>
            <person name="Wu X."/>
            <person name="Wang H."/>
            <person name="Liu C."/>
            <person name="Fang Y."/>
            <person name="Rustenholz C."/>
            <person name="Cheng Z."/>
            <person name="Xiao H."/>
            <person name="Zhou Y."/>
        </authorList>
    </citation>
    <scope>NUCLEOTIDE SEQUENCE [LARGE SCALE GENOMIC DNA]</scope>
    <source>
        <strain evidence="4">cv. Pinot noir / PN40024</strain>
        <tissue evidence="3">Leaf</tissue>
    </source>
</reference>
<dbReference type="PANTHER" id="PTHR37984:SF5">
    <property type="entry name" value="PROTEIN NYNRIN-LIKE"/>
    <property type="match status" value="1"/>
</dbReference>
<evidence type="ECO:0000313" key="4">
    <source>
        <dbReference type="Proteomes" id="UP001227230"/>
    </source>
</evidence>
<dbReference type="InterPro" id="IPR043128">
    <property type="entry name" value="Rev_trsase/Diguanyl_cyclase"/>
</dbReference>
<keyword evidence="1" id="KW-0511">Multifunctional enzyme</keyword>
<dbReference type="InterPro" id="IPR050951">
    <property type="entry name" value="Retrovirus_Pol_polyprotein"/>
</dbReference>
<feature type="domain" description="Reverse transcriptase/retrotransposon-derived protein RNase H-like" evidence="2">
    <location>
        <begin position="46"/>
        <end position="99"/>
    </location>
</feature>
<dbReference type="PANTHER" id="PTHR37984">
    <property type="entry name" value="PROTEIN CBG26694"/>
    <property type="match status" value="1"/>
</dbReference>
<dbReference type="InterPro" id="IPR043502">
    <property type="entry name" value="DNA/RNA_pol_sf"/>
</dbReference>
<evidence type="ECO:0000259" key="2">
    <source>
        <dbReference type="Pfam" id="PF17919"/>
    </source>
</evidence>
<accession>A0ABY9BKE6</accession>
<dbReference type="Gene3D" id="3.30.70.270">
    <property type="match status" value="1"/>
</dbReference>
<keyword evidence="4" id="KW-1185">Reference proteome</keyword>
<organism evidence="3 4">
    <name type="scientific">Vitis vinifera</name>
    <name type="common">Grape</name>
    <dbReference type="NCBI Taxonomy" id="29760"/>
    <lineage>
        <taxon>Eukaryota</taxon>
        <taxon>Viridiplantae</taxon>
        <taxon>Streptophyta</taxon>
        <taxon>Embryophyta</taxon>
        <taxon>Tracheophyta</taxon>
        <taxon>Spermatophyta</taxon>
        <taxon>Magnoliopsida</taxon>
        <taxon>eudicotyledons</taxon>
        <taxon>Gunneridae</taxon>
        <taxon>Pentapetalae</taxon>
        <taxon>rosids</taxon>
        <taxon>Vitales</taxon>
        <taxon>Vitaceae</taxon>
        <taxon>Viteae</taxon>
        <taxon>Vitis</taxon>
    </lineage>
</organism>
<proteinExistence type="predicted"/>
<gene>
    <name evidence="3" type="ORF">VitviT2T_002856</name>
</gene>
<evidence type="ECO:0000313" key="3">
    <source>
        <dbReference type="EMBL" id="WJZ83149.1"/>
    </source>
</evidence>